<sequence length="121" mass="13998">MALDIFKEDVCDIKIRKNDYQNKVDSIIEDTLDIDIEGVNLLDMKEEKKVKKIPLTIYLEEEELEILKSVSVLKNTTVQKTIGNLVKSTVNTTKANLPSDFNIHDMVKKYDKENKVKKNKK</sequence>
<protein>
    <submittedName>
        <fullName evidence="1">Uncharacterized protein</fullName>
    </submittedName>
</protein>
<evidence type="ECO:0000313" key="1">
    <source>
        <dbReference type="EMBL" id="QEZ68477.1"/>
    </source>
</evidence>
<organism evidence="1 2">
    <name type="scientific">Paraclostridium bifermentans</name>
    <name type="common">Clostridium bifermentans</name>
    <dbReference type="NCBI Taxonomy" id="1490"/>
    <lineage>
        <taxon>Bacteria</taxon>
        <taxon>Bacillati</taxon>
        <taxon>Bacillota</taxon>
        <taxon>Clostridia</taxon>
        <taxon>Peptostreptococcales</taxon>
        <taxon>Peptostreptococcaceae</taxon>
        <taxon>Paraclostridium</taxon>
    </lineage>
</organism>
<name>A0A5P3XBX0_PARBF</name>
<dbReference type="Proteomes" id="UP000326961">
    <property type="component" value="Chromosome"/>
</dbReference>
<proteinExistence type="predicted"/>
<accession>A0A5P3XBX0</accession>
<dbReference type="RefSeq" id="WP_150886240.1">
    <property type="nucleotide sequence ID" value="NZ_CP032452.1"/>
</dbReference>
<dbReference type="EMBL" id="CP032452">
    <property type="protein sequence ID" value="QEZ68477.1"/>
    <property type="molecule type" value="Genomic_DNA"/>
</dbReference>
<reference evidence="1 2" key="1">
    <citation type="submission" date="2018-09" db="EMBL/GenBank/DDBJ databases">
        <title>A clostridial neurotoxin that targets Anopheles mosquitoes.</title>
        <authorList>
            <person name="Contreras E."/>
            <person name="Masuyer G."/>
            <person name="Qureshi N."/>
            <person name="Chawla S."/>
            <person name="Lim H.L."/>
            <person name="Chen J."/>
            <person name="Stenmark P."/>
            <person name="Gill S."/>
        </authorList>
    </citation>
    <scope>NUCLEOTIDE SEQUENCE [LARGE SCALE GENOMIC DNA]</scope>
    <source>
        <strain evidence="1 2">Cbm</strain>
    </source>
</reference>
<dbReference type="AlphaFoldDB" id="A0A5P3XBX0"/>
<evidence type="ECO:0000313" key="2">
    <source>
        <dbReference type="Proteomes" id="UP000326961"/>
    </source>
</evidence>
<gene>
    <name evidence="1" type="ORF">D4A35_05805</name>
</gene>